<reference evidence="4" key="1">
    <citation type="submission" date="2020-05" db="EMBL/GenBank/DDBJ databases">
        <title>Mycena genomes resolve the evolution of fungal bioluminescence.</title>
        <authorList>
            <person name="Tsai I.J."/>
        </authorList>
    </citation>
    <scope>NUCLEOTIDE SEQUENCE</scope>
    <source>
        <strain evidence="4">CCC161011</strain>
    </source>
</reference>
<dbReference type="PANTHER" id="PTHR45339">
    <property type="entry name" value="HYBRID SIGNAL TRANSDUCTION HISTIDINE KINASE J"/>
    <property type="match status" value="1"/>
</dbReference>
<protein>
    <recommendedName>
        <fullName evidence="3">HAMP domain-containing protein</fullName>
    </recommendedName>
</protein>
<name>A0A8H6Y8L7_9AGAR</name>
<keyword evidence="5" id="KW-1185">Reference proteome</keyword>
<evidence type="ECO:0000259" key="3">
    <source>
        <dbReference type="PROSITE" id="PS50885"/>
    </source>
</evidence>
<evidence type="ECO:0000256" key="1">
    <source>
        <dbReference type="ARBA" id="ARBA00022553"/>
    </source>
</evidence>
<feature type="domain" description="HAMP" evidence="3">
    <location>
        <begin position="59"/>
        <end position="98"/>
    </location>
</feature>
<dbReference type="PANTHER" id="PTHR45339:SF1">
    <property type="entry name" value="HYBRID SIGNAL TRANSDUCTION HISTIDINE KINASE J"/>
    <property type="match status" value="1"/>
</dbReference>
<comment type="caution">
    <text evidence="4">The sequence shown here is derived from an EMBL/GenBank/DDBJ whole genome shotgun (WGS) entry which is preliminary data.</text>
</comment>
<keyword evidence="2" id="KW-0902">Two-component regulatory system</keyword>
<dbReference type="SMART" id="SM00304">
    <property type="entry name" value="HAMP"/>
    <property type="match status" value="3"/>
</dbReference>
<dbReference type="FunFam" id="1.20.120.1530:FF:000002">
    <property type="entry name" value="Two-component osmosensing histidine kinase"/>
    <property type="match status" value="1"/>
</dbReference>
<organism evidence="4 5">
    <name type="scientific">Mycena venus</name>
    <dbReference type="NCBI Taxonomy" id="2733690"/>
    <lineage>
        <taxon>Eukaryota</taxon>
        <taxon>Fungi</taxon>
        <taxon>Dikarya</taxon>
        <taxon>Basidiomycota</taxon>
        <taxon>Agaricomycotina</taxon>
        <taxon>Agaricomycetes</taxon>
        <taxon>Agaricomycetidae</taxon>
        <taxon>Agaricales</taxon>
        <taxon>Marasmiineae</taxon>
        <taxon>Mycenaceae</taxon>
        <taxon>Mycena</taxon>
    </lineage>
</organism>
<evidence type="ECO:0000313" key="5">
    <source>
        <dbReference type="Proteomes" id="UP000620124"/>
    </source>
</evidence>
<dbReference type="EMBL" id="JACAZI010000008">
    <property type="protein sequence ID" value="KAF7354166.1"/>
    <property type="molecule type" value="Genomic_DNA"/>
</dbReference>
<dbReference type="AlphaFoldDB" id="A0A8H6Y8L7"/>
<dbReference type="PROSITE" id="PS50885">
    <property type="entry name" value="HAMP"/>
    <property type="match status" value="2"/>
</dbReference>
<evidence type="ECO:0000313" key="4">
    <source>
        <dbReference type="EMBL" id="KAF7354166.1"/>
    </source>
</evidence>
<dbReference type="Gene3D" id="1.20.120.1530">
    <property type="match status" value="2"/>
</dbReference>
<dbReference type="GO" id="GO:0000160">
    <property type="term" value="P:phosphorelay signal transduction system"/>
    <property type="evidence" value="ECO:0007669"/>
    <property type="project" value="UniProtKB-KW"/>
</dbReference>
<keyword evidence="1" id="KW-0597">Phosphoprotein</keyword>
<evidence type="ECO:0000256" key="2">
    <source>
        <dbReference type="ARBA" id="ARBA00023012"/>
    </source>
</evidence>
<dbReference type="SUPFAM" id="SSF58104">
    <property type="entry name" value="Methyl-accepting chemotaxis protein (MCP) signaling domain"/>
    <property type="match status" value="2"/>
</dbReference>
<sequence>MSITWRPTSPAKCTKAVAFSNLGQKVNLKNTINDMVSQLNIFASEVTGVALEKMALNITTAVARGNLTKKVEIDVKGEILDLKSTINNMVSQLSIFASEVTLVMLEVGTKGKLGGQAKVEGVQGTWGALTDNVNTMAMNLTGQVRSISLVTKAVALGDLTQKVDINVKGEMLDLENTINGMVTQLHTLASEITRVSIAVGTEGKLGGQAMVEGTTGMWKTVTDNINLMAKKPDQPVMIVAHREILDLKNTVNGMTTSLSQFAAKVTRVAREVSTEGKLGGQAKVEGIQGTWKDLTDNVNVMANNLTLQVWTILDATNAVAKDDLTGSSQAYLSPERCCTCKIKVALEVGTKGNMGVQAEVGNMQGIWLEITILLTCLPAVALLNPSARSLPFGRLCLSPPACQKW</sequence>
<gene>
    <name evidence="4" type="ORF">MVEN_01104300</name>
</gene>
<dbReference type="Proteomes" id="UP000620124">
    <property type="component" value="Unassembled WGS sequence"/>
</dbReference>
<dbReference type="OrthoDB" id="10266508at2759"/>
<dbReference type="CDD" id="cd06225">
    <property type="entry name" value="HAMP"/>
    <property type="match status" value="2"/>
</dbReference>
<dbReference type="GO" id="GO:0071474">
    <property type="term" value="P:cellular hyperosmotic response"/>
    <property type="evidence" value="ECO:0007669"/>
    <property type="project" value="TreeGrafter"/>
</dbReference>
<dbReference type="GO" id="GO:0004673">
    <property type="term" value="F:protein histidine kinase activity"/>
    <property type="evidence" value="ECO:0007669"/>
    <property type="project" value="TreeGrafter"/>
</dbReference>
<dbReference type="InterPro" id="IPR003660">
    <property type="entry name" value="HAMP_dom"/>
</dbReference>
<dbReference type="Pfam" id="PF00672">
    <property type="entry name" value="HAMP"/>
    <property type="match status" value="2"/>
</dbReference>
<dbReference type="GO" id="GO:0016020">
    <property type="term" value="C:membrane"/>
    <property type="evidence" value="ECO:0007669"/>
    <property type="project" value="InterPro"/>
</dbReference>
<feature type="domain" description="HAMP" evidence="3">
    <location>
        <begin position="138"/>
        <end position="190"/>
    </location>
</feature>
<accession>A0A8H6Y8L7</accession>
<proteinExistence type="predicted"/>